<dbReference type="GO" id="GO:0003677">
    <property type="term" value="F:DNA binding"/>
    <property type="evidence" value="ECO:0007669"/>
    <property type="project" value="InterPro"/>
</dbReference>
<dbReference type="SUPFAM" id="SSF47413">
    <property type="entry name" value="lambda repressor-like DNA-binding domains"/>
    <property type="match status" value="1"/>
</dbReference>
<reference evidence="1 2" key="1">
    <citation type="submission" date="2018-07" db="EMBL/GenBank/DDBJ databases">
        <title>Genome sequences of six Lactobacillus spp. isolated from bumble bee guts.</title>
        <authorList>
            <person name="Motta E.V.S."/>
            <person name="Moran N.A."/>
        </authorList>
    </citation>
    <scope>NUCLEOTIDE SEQUENCE [LARGE SCALE GENOMIC DNA]</scope>
    <source>
        <strain evidence="1 2">LV-8.1</strain>
    </source>
</reference>
<dbReference type="EMBL" id="QOCS01000014">
    <property type="protein sequence ID" value="RHW46123.1"/>
    <property type="molecule type" value="Genomic_DNA"/>
</dbReference>
<dbReference type="InterPro" id="IPR001387">
    <property type="entry name" value="Cro/C1-type_HTH"/>
</dbReference>
<evidence type="ECO:0000313" key="2">
    <source>
        <dbReference type="Proteomes" id="UP000284822"/>
    </source>
</evidence>
<protein>
    <submittedName>
        <fullName evidence="1">XRE family transcriptional regulator</fullName>
    </submittedName>
</protein>
<dbReference type="RefSeq" id="WP_118910968.1">
    <property type="nucleotide sequence ID" value="NZ_QOCS01000014.1"/>
</dbReference>
<accession>A0A3R6YP50</accession>
<dbReference type="InterPro" id="IPR010982">
    <property type="entry name" value="Lambda_DNA-bd_dom_sf"/>
</dbReference>
<dbReference type="InterPro" id="IPR036388">
    <property type="entry name" value="WH-like_DNA-bd_sf"/>
</dbReference>
<proteinExistence type="predicted"/>
<gene>
    <name evidence="1" type="ORF">DS832_07170</name>
</gene>
<dbReference type="Gene3D" id="1.10.10.10">
    <property type="entry name" value="Winged helix-like DNA-binding domain superfamily/Winged helix DNA-binding domain"/>
    <property type="match status" value="1"/>
</dbReference>
<comment type="caution">
    <text evidence="1">The sequence shown here is derived from an EMBL/GenBank/DDBJ whole genome shotgun (WGS) entry which is preliminary data.</text>
</comment>
<organism evidence="1 2">
    <name type="scientific">Bombilactobacillus bombi</name>
    <dbReference type="NCBI Taxonomy" id="1303590"/>
    <lineage>
        <taxon>Bacteria</taxon>
        <taxon>Bacillati</taxon>
        <taxon>Bacillota</taxon>
        <taxon>Bacilli</taxon>
        <taxon>Lactobacillales</taxon>
        <taxon>Lactobacillaceae</taxon>
        <taxon>Bombilactobacillus</taxon>
    </lineage>
</organism>
<name>A0A3R6YP50_9LACO</name>
<dbReference type="AlphaFoldDB" id="A0A3R6YP50"/>
<sequence>MSDQQLLEAAEQIETKFKIALLTHHITQREMASMLGTGPQQVNRAIHGDMSPLSRNLRNKMKHILNID</sequence>
<evidence type="ECO:0000313" key="1">
    <source>
        <dbReference type="EMBL" id="RHW46123.1"/>
    </source>
</evidence>
<dbReference type="Proteomes" id="UP000284822">
    <property type="component" value="Unassembled WGS sequence"/>
</dbReference>
<dbReference type="CDD" id="cd00093">
    <property type="entry name" value="HTH_XRE"/>
    <property type="match status" value="1"/>
</dbReference>